<comment type="catalytic activity">
    <reaction evidence="8">
        <text>L-seryl-[protein] + ATP = O-phospho-L-seryl-[protein] + ADP + H(+)</text>
        <dbReference type="Rhea" id="RHEA:17989"/>
        <dbReference type="Rhea" id="RHEA-COMP:9863"/>
        <dbReference type="Rhea" id="RHEA-COMP:11604"/>
        <dbReference type="ChEBI" id="CHEBI:15378"/>
        <dbReference type="ChEBI" id="CHEBI:29999"/>
        <dbReference type="ChEBI" id="CHEBI:30616"/>
        <dbReference type="ChEBI" id="CHEBI:83421"/>
        <dbReference type="ChEBI" id="CHEBI:456216"/>
        <dbReference type="EC" id="2.7.11.1"/>
    </reaction>
</comment>
<dbReference type="Proteomes" id="UP001527925">
    <property type="component" value="Unassembled WGS sequence"/>
</dbReference>
<accession>A0ABR4NFT3</accession>
<dbReference type="PANTHER" id="PTHR24356:SF422">
    <property type="entry name" value="PROTEIN KINASE DOMAIN-CONTAINING PROTEIN"/>
    <property type="match status" value="1"/>
</dbReference>
<feature type="compositionally biased region" description="Gly residues" evidence="10">
    <location>
        <begin position="456"/>
        <end position="469"/>
    </location>
</feature>
<proteinExistence type="predicted"/>
<dbReference type="SUPFAM" id="SSF56112">
    <property type="entry name" value="Protein kinase-like (PK-like)"/>
    <property type="match status" value="1"/>
</dbReference>
<keyword evidence="13" id="KW-1185">Reference proteome</keyword>
<evidence type="ECO:0000256" key="5">
    <source>
        <dbReference type="ARBA" id="ARBA00022777"/>
    </source>
</evidence>
<feature type="compositionally biased region" description="Polar residues" evidence="10">
    <location>
        <begin position="431"/>
        <end position="449"/>
    </location>
</feature>
<dbReference type="PROSITE" id="PS00107">
    <property type="entry name" value="PROTEIN_KINASE_ATP"/>
    <property type="match status" value="1"/>
</dbReference>
<feature type="compositionally biased region" description="Polar residues" evidence="10">
    <location>
        <begin position="744"/>
        <end position="759"/>
    </location>
</feature>
<evidence type="ECO:0000256" key="8">
    <source>
        <dbReference type="ARBA" id="ARBA00048679"/>
    </source>
</evidence>
<keyword evidence="3" id="KW-0808">Transferase</keyword>
<sequence>MGCGTSKTLQAHVQPYRYVTIENFLIQRPIGKGGFGKVCIVERKSDRTLFALKYTEKTKANKDRALHYILQERNILEDIHHPYICSMRYSFQDQRFLYMVLDLMGGGDLRFHLKNMKRIPEAAARIVIAEISSAIAYLHSMHIVHRDIKPDNVLLDKAGHAHLSDFNVAVQYTGGTPLKSVAGTEPYMAPEMLLGQGYFGAVDWWSLGVTMFEIIFGERPFRSKQRRELIKKCKWRFPADQHEVSEDCMMAISEFLRPEPSRRLGHGHLGFEGLQHHPFFVNISWSRLQTKSITPVFVPHAATPNFSTDSSNDELVMFLKNPQAWKPAPEEAEFAAEIVPEFLVRHDQQLVVNYYDYTVIDISVFRPMLHLETSIGDHSSSVLPTLERVNTNFDTNNASFISFATHASHASFMMRGSSVHGRGGMARSRHASQSGHASHMNMLSLTGSANADDGSMGNGGGGGGGGGSSAMGAIGASGNGSSSNNAGTPTASVGPGISPNSGSASGMPVLMQPPHASSTSMQSSNPLNIMSQPPVILPNVSAGLNEALLKRNSQSVSRRHTYNGAKNAMGARGPAGMHSGSPNLPSNINNNAGAADSGGLLSGGMPSRQETPQEPARPAYADLAEEEAAKIARMRNRRYSHQFGMQSSAGRRDLRVGGVLGVAPLVVSATSGDDVGPIGHQVAPPGMMRGPAAHKVDVPPAAAIPRSLAGPSGVLSNNSLGASTSSDRRRNDESVHMARHGVSSPMTARSSLQQQLTND</sequence>
<dbReference type="InterPro" id="IPR011009">
    <property type="entry name" value="Kinase-like_dom_sf"/>
</dbReference>
<evidence type="ECO:0000256" key="1">
    <source>
        <dbReference type="ARBA" id="ARBA00012513"/>
    </source>
</evidence>
<dbReference type="Gene3D" id="1.10.510.10">
    <property type="entry name" value="Transferase(Phosphotransferase) domain 1"/>
    <property type="match status" value="1"/>
</dbReference>
<dbReference type="InterPro" id="IPR017441">
    <property type="entry name" value="Protein_kinase_ATP_BS"/>
</dbReference>
<keyword evidence="6 9" id="KW-0067">ATP-binding</keyword>
<feature type="compositionally biased region" description="Basic and acidic residues" evidence="10">
    <location>
        <begin position="726"/>
        <end position="736"/>
    </location>
</feature>
<reference evidence="12 13" key="1">
    <citation type="submission" date="2023-09" db="EMBL/GenBank/DDBJ databases">
        <title>Pangenome analysis of Batrachochytrium dendrobatidis and related Chytrids.</title>
        <authorList>
            <person name="Yacoub M.N."/>
            <person name="Stajich J.E."/>
            <person name="James T.Y."/>
        </authorList>
    </citation>
    <scope>NUCLEOTIDE SEQUENCE [LARGE SCALE GENOMIC DNA]</scope>
    <source>
        <strain evidence="12 13">JEL0888</strain>
    </source>
</reference>
<feature type="compositionally biased region" description="Polar residues" evidence="10">
    <location>
        <begin position="714"/>
        <end position="725"/>
    </location>
</feature>
<feature type="compositionally biased region" description="Polar residues" evidence="10">
    <location>
        <begin position="515"/>
        <end position="531"/>
    </location>
</feature>
<evidence type="ECO:0000256" key="7">
    <source>
        <dbReference type="ARBA" id="ARBA00047899"/>
    </source>
</evidence>
<name>A0ABR4NFT3_9FUNG</name>
<feature type="domain" description="Protein kinase" evidence="11">
    <location>
        <begin position="24"/>
        <end position="280"/>
    </location>
</feature>
<protein>
    <recommendedName>
        <fullName evidence="1">non-specific serine/threonine protein kinase</fullName>
        <ecNumber evidence="1">2.7.11.1</ecNumber>
    </recommendedName>
</protein>
<keyword evidence="5" id="KW-0418">Kinase</keyword>
<dbReference type="InterPro" id="IPR000719">
    <property type="entry name" value="Prot_kinase_dom"/>
</dbReference>
<evidence type="ECO:0000259" key="11">
    <source>
        <dbReference type="PROSITE" id="PS50011"/>
    </source>
</evidence>
<keyword evidence="2" id="KW-0723">Serine/threonine-protein kinase</keyword>
<evidence type="ECO:0000256" key="6">
    <source>
        <dbReference type="ARBA" id="ARBA00022840"/>
    </source>
</evidence>
<dbReference type="PANTHER" id="PTHR24356">
    <property type="entry name" value="SERINE/THREONINE-PROTEIN KINASE"/>
    <property type="match status" value="1"/>
</dbReference>
<evidence type="ECO:0000256" key="2">
    <source>
        <dbReference type="ARBA" id="ARBA00022527"/>
    </source>
</evidence>
<organism evidence="12 13">
    <name type="scientific">Polyrhizophydium stewartii</name>
    <dbReference type="NCBI Taxonomy" id="2732419"/>
    <lineage>
        <taxon>Eukaryota</taxon>
        <taxon>Fungi</taxon>
        <taxon>Fungi incertae sedis</taxon>
        <taxon>Chytridiomycota</taxon>
        <taxon>Chytridiomycota incertae sedis</taxon>
        <taxon>Chytridiomycetes</taxon>
        <taxon>Rhizophydiales</taxon>
        <taxon>Rhizophydiales incertae sedis</taxon>
        <taxon>Polyrhizophydium</taxon>
    </lineage>
</organism>
<comment type="catalytic activity">
    <reaction evidence="7">
        <text>L-threonyl-[protein] + ATP = O-phospho-L-threonyl-[protein] + ADP + H(+)</text>
        <dbReference type="Rhea" id="RHEA:46608"/>
        <dbReference type="Rhea" id="RHEA-COMP:11060"/>
        <dbReference type="Rhea" id="RHEA-COMP:11605"/>
        <dbReference type="ChEBI" id="CHEBI:15378"/>
        <dbReference type="ChEBI" id="CHEBI:30013"/>
        <dbReference type="ChEBI" id="CHEBI:30616"/>
        <dbReference type="ChEBI" id="CHEBI:61977"/>
        <dbReference type="ChEBI" id="CHEBI:456216"/>
        <dbReference type="EC" id="2.7.11.1"/>
    </reaction>
</comment>
<evidence type="ECO:0000256" key="3">
    <source>
        <dbReference type="ARBA" id="ARBA00022679"/>
    </source>
</evidence>
<dbReference type="PROSITE" id="PS00108">
    <property type="entry name" value="PROTEIN_KINASE_ST"/>
    <property type="match status" value="1"/>
</dbReference>
<feature type="region of interest" description="Disordered" evidence="10">
    <location>
        <begin position="417"/>
        <end position="532"/>
    </location>
</feature>
<evidence type="ECO:0000256" key="9">
    <source>
        <dbReference type="PROSITE-ProRule" id="PRU10141"/>
    </source>
</evidence>
<comment type="caution">
    <text evidence="12">The sequence shown here is derived from an EMBL/GenBank/DDBJ whole genome shotgun (WGS) entry which is preliminary data.</text>
</comment>
<feature type="compositionally biased region" description="Low complexity" evidence="10">
    <location>
        <begin position="586"/>
        <end position="599"/>
    </location>
</feature>
<gene>
    <name evidence="12" type="ORF">HK105_202299</name>
</gene>
<feature type="region of interest" description="Disordered" evidence="10">
    <location>
        <begin position="703"/>
        <end position="759"/>
    </location>
</feature>
<dbReference type="PROSITE" id="PS50011">
    <property type="entry name" value="PROTEIN_KINASE_DOM"/>
    <property type="match status" value="1"/>
</dbReference>
<dbReference type="EMBL" id="JADGIZ020000007">
    <property type="protein sequence ID" value="KAL2918372.1"/>
    <property type="molecule type" value="Genomic_DNA"/>
</dbReference>
<evidence type="ECO:0000313" key="12">
    <source>
        <dbReference type="EMBL" id="KAL2918372.1"/>
    </source>
</evidence>
<evidence type="ECO:0000256" key="10">
    <source>
        <dbReference type="SAM" id="MobiDB-lite"/>
    </source>
</evidence>
<dbReference type="SMART" id="SM00220">
    <property type="entry name" value="S_TKc"/>
    <property type="match status" value="1"/>
</dbReference>
<feature type="region of interest" description="Disordered" evidence="10">
    <location>
        <begin position="565"/>
        <end position="618"/>
    </location>
</feature>
<feature type="compositionally biased region" description="Low complexity" evidence="10">
    <location>
        <begin position="470"/>
        <end position="487"/>
    </location>
</feature>
<evidence type="ECO:0000256" key="4">
    <source>
        <dbReference type="ARBA" id="ARBA00022741"/>
    </source>
</evidence>
<dbReference type="InterPro" id="IPR050236">
    <property type="entry name" value="Ser_Thr_kinase_AGC"/>
</dbReference>
<keyword evidence="4 9" id="KW-0547">Nucleotide-binding</keyword>
<dbReference type="Pfam" id="PF00069">
    <property type="entry name" value="Pkinase"/>
    <property type="match status" value="1"/>
</dbReference>
<dbReference type="EC" id="2.7.11.1" evidence="1"/>
<dbReference type="Gene3D" id="3.30.200.20">
    <property type="entry name" value="Phosphorylase Kinase, domain 1"/>
    <property type="match status" value="1"/>
</dbReference>
<dbReference type="InterPro" id="IPR008271">
    <property type="entry name" value="Ser/Thr_kinase_AS"/>
</dbReference>
<feature type="binding site" evidence="9">
    <location>
        <position position="53"/>
    </location>
    <ligand>
        <name>ATP</name>
        <dbReference type="ChEBI" id="CHEBI:30616"/>
    </ligand>
</feature>
<evidence type="ECO:0000313" key="13">
    <source>
        <dbReference type="Proteomes" id="UP001527925"/>
    </source>
</evidence>